<dbReference type="AlphaFoldDB" id="A0A0C3QH29"/>
<protein>
    <submittedName>
        <fullName evidence="1">Uncharacterized protein</fullName>
    </submittedName>
</protein>
<evidence type="ECO:0000313" key="2">
    <source>
        <dbReference type="Proteomes" id="UP000054248"/>
    </source>
</evidence>
<reference evidence="1 2" key="1">
    <citation type="submission" date="2014-04" db="EMBL/GenBank/DDBJ databases">
        <authorList>
            <consortium name="DOE Joint Genome Institute"/>
            <person name="Kuo A."/>
            <person name="Girlanda M."/>
            <person name="Perotto S."/>
            <person name="Kohler A."/>
            <person name="Nagy L.G."/>
            <person name="Floudas D."/>
            <person name="Copeland A."/>
            <person name="Barry K.W."/>
            <person name="Cichocki N."/>
            <person name="Veneault-Fourrey C."/>
            <person name="LaButti K."/>
            <person name="Lindquist E.A."/>
            <person name="Lipzen A."/>
            <person name="Lundell T."/>
            <person name="Morin E."/>
            <person name="Murat C."/>
            <person name="Sun H."/>
            <person name="Tunlid A."/>
            <person name="Henrissat B."/>
            <person name="Grigoriev I.V."/>
            <person name="Hibbett D.S."/>
            <person name="Martin F."/>
            <person name="Nordberg H.P."/>
            <person name="Cantor M.N."/>
            <person name="Hua S.X."/>
        </authorList>
    </citation>
    <scope>NUCLEOTIDE SEQUENCE [LARGE SCALE GENOMIC DNA]</scope>
    <source>
        <strain evidence="1 2">MUT 4182</strain>
    </source>
</reference>
<dbReference type="EMBL" id="KN823051">
    <property type="protein sequence ID" value="KIO24959.1"/>
    <property type="molecule type" value="Genomic_DNA"/>
</dbReference>
<reference evidence="2" key="2">
    <citation type="submission" date="2015-01" db="EMBL/GenBank/DDBJ databases">
        <title>Evolutionary Origins and Diversification of the Mycorrhizal Mutualists.</title>
        <authorList>
            <consortium name="DOE Joint Genome Institute"/>
            <consortium name="Mycorrhizal Genomics Consortium"/>
            <person name="Kohler A."/>
            <person name="Kuo A."/>
            <person name="Nagy L.G."/>
            <person name="Floudas D."/>
            <person name="Copeland A."/>
            <person name="Barry K.W."/>
            <person name="Cichocki N."/>
            <person name="Veneault-Fourrey C."/>
            <person name="LaButti K."/>
            <person name="Lindquist E.A."/>
            <person name="Lipzen A."/>
            <person name="Lundell T."/>
            <person name="Morin E."/>
            <person name="Murat C."/>
            <person name="Riley R."/>
            <person name="Ohm R."/>
            <person name="Sun H."/>
            <person name="Tunlid A."/>
            <person name="Henrissat B."/>
            <person name="Grigoriev I.V."/>
            <person name="Hibbett D.S."/>
            <person name="Martin F."/>
        </authorList>
    </citation>
    <scope>NUCLEOTIDE SEQUENCE [LARGE SCALE GENOMIC DNA]</scope>
    <source>
        <strain evidence="2">MUT 4182</strain>
    </source>
</reference>
<evidence type="ECO:0000313" key="1">
    <source>
        <dbReference type="EMBL" id="KIO24959.1"/>
    </source>
</evidence>
<accession>A0A0C3QH29</accession>
<dbReference type="HOGENOM" id="CLU_2980785_0_0_1"/>
<name>A0A0C3QH29_9AGAM</name>
<keyword evidence="2" id="KW-1185">Reference proteome</keyword>
<gene>
    <name evidence="1" type="ORF">M407DRAFT_97126</name>
</gene>
<sequence length="58" mass="6370">MTNSTSRTATKKCNKEKYASTDTNVLAVLDEFEEYLVLTARGRGKGKPSLEILRCGAC</sequence>
<organism evidence="1 2">
    <name type="scientific">Tulasnella calospora MUT 4182</name>
    <dbReference type="NCBI Taxonomy" id="1051891"/>
    <lineage>
        <taxon>Eukaryota</taxon>
        <taxon>Fungi</taxon>
        <taxon>Dikarya</taxon>
        <taxon>Basidiomycota</taxon>
        <taxon>Agaricomycotina</taxon>
        <taxon>Agaricomycetes</taxon>
        <taxon>Cantharellales</taxon>
        <taxon>Tulasnellaceae</taxon>
        <taxon>Tulasnella</taxon>
    </lineage>
</organism>
<proteinExistence type="predicted"/>
<dbReference type="Proteomes" id="UP000054248">
    <property type="component" value="Unassembled WGS sequence"/>
</dbReference>